<feature type="transmembrane region" description="Helical" evidence="1">
    <location>
        <begin position="414"/>
        <end position="435"/>
    </location>
</feature>
<dbReference type="InterPro" id="IPR003474">
    <property type="entry name" value="Glcn_transporter"/>
</dbReference>
<proteinExistence type="predicted"/>
<feature type="transmembrane region" description="Helical" evidence="1">
    <location>
        <begin position="224"/>
        <end position="244"/>
    </location>
</feature>
<dbReference type="STRING" id="154621.RV11_GL000803"/>
<dbReference type="Pfam" id="PF02447">
    <property type="entry name" value="GntP_permease"/>
    <property type="match status" value="1"/>
</dbReference>
<accession>R3WTZ1</accession>
<keyword evidence="1" id="KW-1133">Transmembrane helix</keyword>
<evidence type="ECO:0000256" key="1">
    <source>
        <dbReference type="SAM" id="Phobius"/>
    </source>
</evidence>
<keyword evidence="1" id="KW-0472">Membrane</keyword>
<dbReference type="GO" id="GO:0005886">
    <property type="term" value="C:plasma membrane"/>
    <property type="evidence" value="ECO:0007669"/>
    <property type="project" value="TreeGrafter"/>
</dbReference>
<dbReference type="OrthoDB" id="9787129at2"/>
<dbReference type="HOGENOM" id="CLU_027949_0_0_9"/>
<keyword evidence="3" id="KW-1185">Reference proteome</keyword>
<dbReference type="RefSeq" id="WP_010767843.1">
    <property type="nucleotide sequence ID" value="NZ_ASWE01000003.1"/>
</dbReference>
<dbReference type="PANTHER" id="PTHR30354:SF9">
    <property type="entry name" value="GNT-II SYSTEM L-IDONATE TRANSPORTER"/>
    <property type="match status" value="1"/>
</dbReference>
<dbReference type="AlphaFoldDB" id="R3WTZ1"/>
<dbReference type="NCBIfam" id="TIGR00791">
    <property type="entry name" value="gntP"/>
    <property type="match status" value="1"/>
</dbReference>
<dbReference type="eggNOG" id="COG2610">
    <property type="taxonomic scope" value="Bacteria"/>
</dbReference>
<feature type="transmembrane region" description="Helical" evidence="1">
    <location>
        <begin position="338"/>
        <end position="367"/>
    </location>
</feature>
<feature type="transmembrane region" description="Helical" evidence="1">
    <location>
        <begin position="7"/>
        <end position="38"/>
    </location>
</feature>
<protein>
    <submittedName>
        <fullName evidence="2">Gluconate:H+ symporter (GntP) family transporter</fullName>
    </submittedName>
</protein>
<gene>
    <name evidence="2" type="ORF">UC3_01175</name>
</gene>
<reference evidence="2 3" key="1">
    <citation type="submission" date="2013-02" db="EMBL/GenBank/DDBJ databases">
        <title>The Genome Sequence of Enterococcus phoeniculicola BAA-412.</title>
        <authorList>
            <consortium name="The Broad Institute Genome Sequencing Platform"/>
            <consortium name="The Broad Institute Genome Sequencing Center for Infectious Disease"/>
            <person name="Earl A.M."/>
            <person name="Gilmore M.S."/>
            <person name="Lebreton F."/>
            <person name="Walker B."/>
            <person name="Young S.K."/>
            <person name="Zeng Q."/>
            <person name="Gargeya S."/>
            <person name="Fitzgerald M."/>
            <person name="Haas B."/>
            <person name="Abouelleil A."/>
            <person name="Alvarado L."/>
            <person name="Arachchi H.M."/>
            <person name="Berlin A.M."/>
            <person name="Chapman S.B."/>
            <person name="Dewar J."/>
            <person name="Goldberg J."/>
            <person name="Griggs A."/>
            <person name="Gujja S."/>
            <person name="Hansen M."/>
            <person name="Howarth C."/>
            <person name="Imamovic A."/>
            <person name="Larimer J."/>
            <person name="McCowan C."/>
            <person name="Murphy C."/>
            <person name="Neiman D."/>
            <person name="Pearson M."/>
            <person name="Priest M."/>
            <person name="Roberts A."/>
            <person name="Saif S."/>
            <person name="Shea T."/>
            <person name="Sisk P."/>
            <person name="Sykes S."/>
            <person name="Wortman J."/>
            <person name="Nusbaum C."/>
            <person name="Birren B."/>
        </authorList>
    </citation>
    <scope>NUCLEOTIDE SEQUENCE [LARGE SCALE GENOMIC DNA]</scope>
    <source>
        <strain evidence="2 3">ATCC BAA-412</strain>
    </source>
</reference>
<feature type="transmembrane region" description="Helical" evidence="1">
    <location>
        <begin position="97"/>
        <end position="114"/>
    </location>
</feature>
<feature type="transmembrane region" description="Helical" evidence="1">
    <location>
        <begin position="120"/>
        <end position="148"/>
    </location>
</feature>
<comment type="caution">
    <text evidence="2">The sequence shown here is derived from an EMBL/GenBank/DDBJ whole genome shotgun (WGS) entry which is preliminary data.</text>
</comment>
<dbReference type="GO" id="GO:0015128">
    <property type="term" value="F:gluconate transmembrane transporter activity"/>
    <property type="evidence" value="ECO:0007669"/>
    <property type="project" value="InterPro"/>
</dbReference>
<name>R3WTZ1_9ENTE</name>
<keyword evidence="1" id="KW-0812">Transmembrane</keyword>
<dbReference type="Proteomes" id="UP000013785">
    <property type="component" value="Unassembled WGS sequence"/>
</dbReference>
<sequence>MPIISIVLGVVMLLVLMMVCKLNAFLALILSSLVVGLLEGMAPQEVMNSIQSGLGSSLGSLTLVIIFGAALGKLLTDSGGAQRIAKTMVHVFGRKHVQFASVVTAIVVGIAMFFETGVVVLIPLVFSIAAVAGVPILYIGLPVIAALITMHGLVPPHPGPTAIVEIFNANIGLTLIYGVIIAIPAIIVAGPLYTKIFSKEFLEVDIPKGLYTEKEFDEEEMPSFLSSIVTATLPVILISIKSIVEIIAPNSSIRGFTDFIGSAGTALLLTFVFAMFSLGIMRGKKVQEVMNSFGEAVAGISLILLIIAGGGAFKQVLIDSGIDTYIAGLMENSSMSPILLVWIIAAILRISLGSATVAGMTAAGIVAPIAIATGTHPELMVLAAGAGSVGFSHVNDAGFWIVKEYFNLSVAKAFKTWTVLTSIIAVVGLIGVLIFDLFV</sequence>
<dbReference type="GO" id="GO:0015568">
    <property type="term" value="F:L-idonate transmembrane transporter activity"/>
    <property type="evidence" value="ECO:0007669"/>
    <property type="project" value="TreeGrafter"/>
</dbReference>
<dbReference type="EMBL" id="AJAT01000012">
    <property type="protein sequence ID" value="EOL45285.1"/>
    <property type="molecule type" value="Genomic_DNA"/>
</dbReference>
<dbReference type="PANTHER" id="PTHR30354">
    <property type="entry name" value="GNT FAMILY GLUCONATE TRANSPORTER"/>
    <property type="match status" value="1"/>
</dbReference>
<evidence type="ECO:0000313" key="3">
    <source>
        <dbReference type="Proteomes" id="UP000013785"/>
    </source>
</evidence>
<dbReference type="PATRIC" id="fig|1158610.3.peg.1150"/>
<feature type="transmembrane region" description="Helical" evidence="1">
    <location>
        <begin position="379"/>
        <end position="402"/>
    </location>
</feature>
<feature type="transmembrane region" description="Helical" evidence="1">
    <location>
        <begin position="169"/>
        <end position="193"/>
    </location>
</feature>
<feature type="transmembrane region" description="Helical" evidence="1">
    <location>
        <begin position="296"/>
        <end position="317"/>
    </location>
</feature>
<organism evidence="2 3">
    <name type="scientific">Enterococcus phoeniculicola ATCC BAA-412</name>
    <dbReference type="NCBI Taxonomy" id="1158610"/>
    <lineage>
        <taxon>Bacteria</taxon>
        <taxon>Bacillati</taxon>
        <taxon>Bacillota</taxon>
        <taxon>Bacilli</taxon>
        <taxon>Lactobacillales</taxon>
        <taxon>Enterococcaceae</taxon>
        <taxon>Enterococcus</taxon>
    </lineage>
</organism>
<evidence type="ECO:0000313" key="2">
    <source>
        <dbReference type="EMBL" id="EOL45285.1"/>
    </source>
</evidence>
<dbReference type="PIRSF" id="PIRSF002746">
    <property type="entry name" value="Gluconate_transporter"/>
    <property type="match status" value="1"/>
</dbReference>
<feature type="transmembrane region" description="Helical" evidence="1">
    <location>
        <begin position="256"/>
        <end position="276"/>
    </location>
</feature>
<feature type="transmembrane region" description="Helical" evidence="1">
    <location>
        <begin position="58"/>
        <end position="76"/>
    </location>
</feature>